<dbReference type="AlphaFoldDB" id="A0A699KUJ3"/>
<organism evidence="2">
    <name type="scientific">Tanacetum cinerariifolium</name>
    <name type="common">Dalmatian daisy</name>
    <name type="synonym">Chrysanthemum cinerariifolium</name>
    <dbReference type="NCBI Taxonomy" id="118510"/>
    <lineage>
        <taxon>Eukaryota</taxon>
        <taxon>Viridiplantae</taxon>
        <taxon>Streptophyta</taxon>
        <taxon>Embryophyta</taxon>
        <taxon>Tracheophyta</taxon>
        <taxon>Spermatophyta</taxon>
        <taxon>Magnoliopsida</taxon>
        <taxon>eudicotyledons</taxon>
        <taxon>Gunneridae</taxon>
        <taxon>Pentapetalae</taxon>
        <taxon>asterids</taxon>
        <taxon>campanulids</taxon>
        <taxon>Asterales</taxon>
        <taxon>Asteraceae</taxon>
        <taxon>Asteroideae</taxon>
        <taxon>Anthemideae</taxon>
        <taxon>Anthemidinae</taxon>
        <taxon>Tanacetum</taxon>
    </lineage>
</organism>
<sequence>MRRIKEEARRLAVIREFVFFSSVANDVTGTDCNILVASLLDPNPRQFPGRAMMPPREHASRHSSTKSRSKEEAINESSKIDILKTNWVHKTQWKSSPGSNTFFPAMKPPPQHASSKETEIKICGAEGDTTSFVGVHSKMSIQAERHSRKLVRCRRRLIKGSGDLATSRVIRRVIDIQNLE</sequence>
<comment type="caution">
    <text evidence="2">The sequence shown here is derived from an EMBL/GenBank/DDBJ whole genome shotgun (WGS) entry which is preliminary data.</text>
</comment>
<evidence type="ECO:0000256" key="1">
    <source>
        <dbReference type="SAM" id="MobiDB-lite"/>
    </source>
</evidence>
<dbReference type="EMBL" id="BKCJ010555398">
    <property type="protein sequence ID" value="GFB11600.1"/>
    <property type="molecule type" value="Genomic_DNA"/>
</dbReference>
<gene>
    <name evidence="2" type="ORF">Tci_683571</name>
</gene>
<protein>
    <submittedName>
        <fullName evidence="2">Uncharacterized protein</fullName>
    </submittedName>
</protein>
<proteinExistence type="predicted"/>
<feature type="region of interest" description="Disordered" evidence="1">
    <location>
        <begin position="45"/>
        <end position="75"/>
    </location>
</feature>
<reference evidence="2" key="1">
    <citation type="journal article" date="2019" name="Sci. Rep.">
        <title>Draft genome of Tanacetum cinerariifolium, the natural source of mosquito coil.</title>
        <authorList>
            <person name="Yamashiro T."/>
            <person name="Shiraishi A."/>
            <person name="Satake H."/>
            <person name="Nakayama K."/>
        </authorList>
    </citation>
    <scope>NUCLEOTIDE SEQUENCE</scope>
</reference>
<name>A0A699KUJ3_TANCI</name>
<evidence type="ECO:0000313" key="2">
    <source>
        <dbReference type="EMBL" id="GFB11600.1"/>
    </source>
</evidence>
<accession>A0A699KUJ3</accession>